<feature type="transmembrane region" description="Helical" evidence="1">
    <location>
        <begin position="173"/>
        <end position="192"/>
    </location>
</feature>
<keyword evidence="1" id="KW-1133">Transmembrane helix</keyword>
<evidence type="ECO:0000313" key="2">
    <source>
        <dbReference type="EMBL" id="RMI34734.1"/>
    </source>
</evidence>
<feature type="transmembrane region" description="Helical" evidence="1">
    <location>
        <begin position="307"/>
        <end position="325"/>
    </location>
</feature>
<gene>
    <name evidence="2" type="ORF">EBO15_40355</name>
</gene>
<feature type="transmembrane region" description="Helical" evidence="1">
    <location>
        <begin position="24"/>
        <end position="45"/>
    </location>
</feature>
<evidence type="ECO:0000313" key="3">
    <source>
        <dbReference type="Proteomes" id="UP000282674"/>
    </source>
</evidence>
<dbReference type="OrthoDB" id="3579673at2"/>
<keyword evidence="3" id="KW-1185">Reference proteome</keyword>
<reference evidence="2 3" key="1">
    <citation type="submission" date="2018-10" db="EMBL/GenBank/DDBJ databases">
        <title>Isolation from soil.</title>
        <authorList>
            <person name="Hu J."/>
        </authorList>
    </citation>
    <scope>NUCLEOTIDE SEQUENCE [LARGE SCALE GENOMIC DNA]</scope>
    <source>
        <strain evidence="2 3">NEAU-Ht49</strain>
    </source>
</reference>
<protein>
    <recommendedName>
        <fullName evidence="4">ABC transporter permease</fullName>
    </recommendedName>
</protein>
<feature type="transmembrane region" description="Helical" evidence="1">
    <location>
        <begin position="199"/>
        <end position="221"/>
    </location>
</feature>
<accession>A0A3M2LBC7</accession>
<dbReference type="Proteomes" id="UP000282674">
    <property type="component" value="Unassembled WGS sequence"/>
</dbReference>
<dbReference type="RefSeq" id="WP_122199724.1">
    <property type="nucleotide sequence ID" value="NZ_JBHSKC010000004.1"/>
</dbReference>
<keyword evidence="1" id="KW-0472">Membrane</keyword>
<dbReference type="AlphaFoldDB" id="A0A3M2LBC7"/>
<evidence type="ECO:0000256" key="1">
    <source>
        <dbReference type="SAM" id="Phobius"/>
    </source>
</evidence>
<comment type="caution">
    <text evidence="2">The sequence shown here is derived from an EMBL/GenBank/DDBJ whole genome shotgun (WGS) entry which is preliminary data.</text>
</comment>
<organism evidence="2 3">
    <name type="scientific">Actinomadura harenae</name>
    <dbReference type="NCBI Taxonomy" id="2483351"/>
    <lineage>
        <taxon>Bacteria</taxon>
        <taxon>Bacillati</taxon>
        <taxon>Actinomycetota</taxon>
        <taxon>Actinomycetes</taxon>
        <taxon>Streptosporangiales</taxon>
        <taxon>Thermomonosporaceae</taxon>
        <taxon>Actinomadura</taxon>
    </lineage>
</organism>
<proteinExistence type="predicted"/>
<feature type="transmembrane region" description="Helical" evidence="1">
    <location>
        <begin position="84"/>
        <end position="105"/>
    </location>
</feature>
<dbReference type="EMBL" id="RFFG01000160">
    <property type="protein sequence ID" value="RMI34734.1"/>
    <property type="molecule type" value="Genomic_DNA"/>
</dbReference>
<sequence length="330" mass="36190">MTTLPSSALPRFGPAWVAWRQHRFALGGTALLFAGLAGLLLLGGLDARDTYTQLGLDKCASFKSGTRCDQASVTFTSQYSTANLLLIFLLVLPAAIGAFLGGPLISRELETGTFRYAWTQGAGRTRWLVTKLALIIAGLVALSAAFAPAYKYWNAPFEHALPGRFGGYLPFEFDGLVFPAQTVLGFAIGVFLGVLFRRVLVGIGASFLVTFGLIMATVFLLRPHYMPARTTLGKIGSDDWGIGTSYLNPSGRPVSSADSHLLFVRFQAENLNRPNALFRDWLTARHYQIVTHYQPAGRFWTFQFIETGWMLALAAVLVAATVWMVRRRIA</sequence>
<name>A0A3M2LBC7_9ACTN</name>
<feature type="transmembrane region" description="Helical" evidence="1">
    <location>
        <begin position="132"/>
        <end position="153"/>
    </location>
</feature>
<keyword evidence="1" id="KW-0812">Transmembrane</keyword>
<evidence type="ECO:0008006" key="4">
    <source>
        <dbReference type="Google" id="ProtNLM"/>
    </source>
</evidence>